<dbReference type="EMBL" id="JBBPBM010000034">
    <property type="protein sequence ID" value="KAK8532562.1"/>
    <property type="molecule type" value="Genomic_DNA"/>
</dbReference>
<evidence type="ECO:0000313" key="2">
    <source>
        <dbReference type="EMBL" id="KAK8532562.1"/>
    </source>
</evidence>
<comment type="caution">
    <text evidence="2">The sequence shown here is derived from an EMBL/GenBank/DDBJ whole genome shotgun (WGS) entry which is preliminary data.</text>
</comment>
<feature type="region of interest" description="Disordered" evidence="1">
    <location>
        <begin position="48"/>
        <end position="67"/>
    </location>
</feature>
<keyword evidence="3" id="KW-1185">Reference proteome</keyword>
<sequence length="121" mass="13823">MFGPSEKKGEIERKNDFGLCLEEKEVRESDIFLEKQNKEKTKLDYRIEDGDGGGFENNKLKGGGGEKMDLKHEISMENEDSQKIGCLDDEKDKVSQKIMENEGKYDVGGEEEDSPLPKYLR</sequence>
<proteinExistence type="predicted"/>
<accession>A0ABR2D9A3</accession>
<dbReference type="Proteomes" id="UP001472677">
    <property type="component" value="Unassembled WGS sequence"/>
</dbReference>
<name>A0ABR2D9A3_9ROSI</name>
<organism evidence="2 3">
    <name type="scientific">Hibiscus sabdariffa</name>
    <name type="common">roselle</name>
    <dbReference type="NCBI Taxonomy" id="183260"/>
    <lineage>
        <taxon>Eukaryota</taxon>
        <taxon>Viridiplantae</taxon>
        <taxon>Streptophyta</taxon>
        <taxon>Embryophyta</taxon>
        <taxon>Tracheophyta</taxon>
        <taxon>Spermatophyta</taxon>
        <taxon>Magnoliopsida</taxon>
        <taxon>eudicotyledons</taxon>
        <taxon>Gunneridae</taxon>
        <taxon>Pentapetalae</taxon>
        <taxon>rosids</taxon>
        <taxon>malvids</taxon>
        <taxon>Malvales</taxon>
        <taxon>Malvaceae</taxon>
        <taxon>Malvoideae</taxon>
        <taxon>Hibiscus</taxon>
    </lineage>
</organism>
<evidence type="ECO:0000256" key="1">
    <source>
        <dbReference type="SAM" id="MobiDB-lite"/>
    </source>
</evidence>
<protein>
    <submittedName>
        <fullName evidence="2">Uncharacterized protein</fullName>
    </submittedName>
</protein>
<reference evidence="2 3" key="1">
    <citation type="journal article" date="2024" name="G3 (Bethesda)">
        <title>Genome assembly of Hibiscus sabdariffa L. provides insights into metabolisms of medicinal natural products.</title>
        <authorList>
            <person name="Kim T."/>
        </authorList>
    </citation>
    <scope>NUCLEOTIDE SEQUENCE [LARGE SCALE GENOMIC DNA]</scope>
    <source>
        <strain evidence="2">TK-2024</strain>
        <tissue evidence="2">Old leaves</tissue>
    </source>
</reference>
<evidence type="ECO:0000313" key="3">
    <source>
        <dbReference type="Proteomes" id="UP001472677"/>
    </source>
</evidence>
<feature type="region of interest" description="Disordered" evidence="1">
    <location>
        <begin position="79"/>
        <end position="121"/>
    </location>
</feature>
<gene>
    <name evidence="2" type="ORF">V6N12_053999</name>
</gene>
<feature type="compositionally biased region" description="Basic and acidic residues" evidence="1">
    <location>
        <begin position="79"/>
        <end position="107"/>
    </location>
</feature>